<dbReference type="Gene3D" id="3.30.420.280">
    <property type="match status" value="1"/>
</dbReference>
<evidence type="ECO:0000256" key="1">
    <source>
        <dbReference type="SAM" id="MobiDB-lite"/>
    </source>
</evidence>
<dbReference type="RefSeq" id="WP_155071410.1">
    <property type="nucleotide sequence ID" value="NZ_WIXO01000001.1"/>
</dbReference>
<comment type="caution">
    <text evidence="3">The sequence shown here is derived from an EMBL/GenBank/DDBJ whole genome shotgun (WGS) entry which is preliminary data.</text>
</comment>
<reference evidence="3 4" key="1">
    <citation type="submission" date="2019-11" db="EMBL/GenBank/DDBJ databases">
        <authorList>
            <person name="Yuan L."/>
        </authorList>
    </citation>
    <scope>NUCLEOTIDE SEQUENCE [LARGE SCALE GENOMIC DNA]</scope>
    <source>
        <strain evidence="3 4">TRM43335</strain>
    </source>
</reference>
<feature type="region of interest" description="Disordered" evidence="1">
    <location>
        <begin position="434"/>
        <end position="470"/>
    </location>
</feature>
<sequence length="470" mass="52325">MADDVVRYELRGAALKLFHCRDNEVLMSGAAGTGKSVAALAKVHLTCLHVPKTRALIVRKTHSSLTASTLVTFRQKVAAEALAHGVVHFYGGSAQEPASFRYANGSVIVVGGLDRATRLLSTEYDLVFVDEAVETTPEDLDTLVTRLRNGRLSYQQLIMATNPGPPSHHLKLRADAGRCRMLYSSHEDNPRLYQNGEWTDYGRDYLARLDSLTGPRYERMRWGKWVAAEGLIYEDWNEAVHLVDRFDVPHDWPRWWVVDFGYTNPFVWQDWRQDPDGRLYLVREVYHTRRLVEDHARQIKAVAAEHPDEPAPQAVICDHDAEDRATLEKHLGMATVPAKKTVSDGIQAVQSRLKTAGDGQPRLYVMRDAVVERDQALADAGKPASTAEEFTSYVWAVKPGAHGGLKEQPLKVNDHGMDTTRYLVAGLDLVGTGTIHTPARPPRGTPSPAVSRYARTLGNRTGPATGGRRR</sequence>
<dbReference type="InterPro" id="IPR035412">
    <property type="entry name" value="Terminase_L_N"/>
</dbReference>
<evidence type="ECO:0000313" key="3">
    <source>
        <dbReference type="EMBL" id="MTE20299.1"/>
    </source>
</evidence>
<dbReference type="Gene3D" id="3.40.50.300">
    <property type="entry name" value="P-loop containing nucleotide triphosphate hydrolases"/>
    <property type="match status" value="1"/>
</dbReference>
<protein>
    <submittedName>
        <fullName evidence="3">Terminase</fullName>
    </submittedName>
</protein>
<dbReference type="Proteomes" id="UP000473014">
    <property type="component" value="Unassembled WGS sequence"/>
</dbReference>
<evidence type="ECO:0000313" key="4">
    <source>
        <dbReference type="Proteomes" id="UP000473014"/>
    </source>
</evidence>
<dbReference type="AlphaFoldDB" id="A0A6G2BDZ2"/>
<dbReference type="PANTHER" id="PTHR39184:SF1">
    <property type="entry name" value="PBSX PHAGE TERMINASE LARGE SUBUNIT"/>
    <property type="match status" value="1"/>
</dbReference>
<evidence type="ECO:0000259" key="2">
    <source>
        <dbReference type="Pfam" id="PF04466"/>
    </source>
</evidence>
<dbReference type="SUPFAM" id="SSF52540">
    <property type="entry name" value="P-loop containing nucleoside triphosphate hydrolases"/>
    <property type="match status" value="1"/>
</dbReference>
<organism evidence="3 4">
    <name type="scientific">Streptomyces taklimakanensis</name>
    <dbReference type="NCBI Taxonomy" id="2569853"/>
    <lineage>
        <taxon>Bacteria</taxon>
        <taxon>Bacillati</taxon>
        <taxon>Actinomycetota</taxon>
        <taxon>Actinomycetes</taxon>
        <taxon>Kitasatosporales</taxon>
        <taxon>Streptomycetaceae</taxon>
        <taxon>Streptomyces</taxon>
    </lineage>
</organism>
<dbReference type="Pfam" id="PF04466">
    <property type="entry name" value="Terminase_3"/>
    <property type="match status" value="1"/>
</dbReference>
<keyword evidence="4" id="KW-1185">Reference proteome</keyword>
<dbReference type="InterPro" id="IPR052380">
    <property type="entry name" value="Viral_DNA_packaging_terminase"/>
</dbReference>
<dbReference type="OrthoDB" id="4498710at2"/>
<gene>
    <name evidence="3" type="ORF">F0L17_14510</name>
</gene>
<dbReference type="EMBL" id="WIXO01000001">
    <property type="protein sequence ID" value="MTE20299.1"/>
    <property type="molecule type" value="Genomic_DNA"/>
</dbReference>
<dbReference type="InterPro" id="IPR027417">
    <property type="entry name" value="P-loop_NTPase"/>
</dbReference>
<feature type="domain" description="Phage terminase large subunit N-terminal" evidence="2">
    <location>
        <begin position="26"/>
        <end position="171"/>
    </location>
</feature>
<proteinExistence type="predicted"/>
<accession>A0A6G2BDZ2</accession>
<name>A0A6G2BDZ2_9ACTN</name>
<dbReference type="PANTHER" id="PTHR39184">
    <property type="match status" value="1"/>
</dbReference>